<evidence type="ECO:0000313" key="1">
    <source>
        <dbReference type="EMBL" id="KAH7967947.1"/>
    </source>
</evidence>
<evidence type="ECO:0000313" key="2">
    <source>
        <dbReference type="Proteomes" id="UP000821837"/>
    </source>
</evidence>
<gene>
    <name evidence="1" type="ORF">HPB52_004258</name>
</gene>
<reference evidence="1" key="2">
    <citation type="submission" date="2021-09" db="EMBL/GenBank/DDBJ databases">
        <authorList>
            <person name="Jia N."/>
            <person name="Wang J."/>
            <person name="Shi W."/>
            <person name="Du L."/>
            <person name="Sun Y."/>
            <person name="Zhan W."/>
            <person name="Jiang J."/>
            <person name="Wang Q."/>
            <person name="Zhang B."/>
            <person name="Ji P."/>
            <person name="Sakyi L.B."/>
            <person name="Cui X."/>
            <person name="Yuan T."/>
            <person name="Jiang B."/>
            <person name="Yang W."/>
            <person name="Lam T.T.-Y."/>
            <person name="Chang Q."/>
            <person name="Ding S."/>
            <person name="Wang X."/>
            <person name="Zhu J."/>
            <person name="Ruan X."/>
            <person name="Zhao L."/>
            <person name="Wei J."/>
            <person name="Que T."/>
            <person name="Du C."/>
            <person name="Cheng J."/>
            <person name="Dai P."/>
            <person name="Han X."/>
            <person name="Huang E."/>
            <person name="Gao Y."/>
            <person name="Liu J."/>
            <person name="Shao H."/>
            <person name="Ye R."/>
            <person name="Li L."/>
            <person name="Wei W."/>
            <person name="Wang X."/>
            <person name="Wang C."/>
            <person name="Huo Q."/>
            <person name="Li W."/>
            <person name="Guo W."/>
            <person name="Chen H."/>
            <person name="Chen S."/>
            <person name="Zhou L."/>
            <person name="Zhou L."/>
            <person name="Ni X."/>
            <person name="Tian J."/>
            <person name="Zhou Y."/>
            <person name="Sheng Y."/>
            <person name="Liu T."/>
            <person name="Pan Y."/>
            <person name="Xia L."/>
            <person name="Li J."/>
            <person name="Zhao F."/>
            <person name="Cao W."/>
        </authorList>
    </citation>
    <scope>NUCLEOTIDE SEQUENCE</scope>
    <source>
        <strain evidence="1">Rsan-2018</strain>
        <tissue evidence="1">Larvae</tissue>
    </source>
</reference>
<proteinExistence type="predicted"/>
<protein>
    <submittedName>
        <fullName evidence="1">Uncharacterized protein</fullName>
    </submittedName>
</protein>
<keyword evidence="2" id="KW-1185">Reference proteome</keyword>
<comment type="caution">
    <text evidence="1">The sequence shown here is derived from an EMBL/GenBank/DDBJ whole genome shotgun (WGS) entry which is preliminary data.</text>
</comment>
<name>A0A9D4Q775_RHISA</name>
<dbReference type="EMBL" id="JABSTV010001248">
    <property type="protein sequence ID" value="KAH7967947.1"/>
    <property type="molecule type" value="Genomic_DNA"/>
</dbReference>
<organism evidence="1 2">
    <name type="scientific">Rhipicephalus sanguineus</name>
    <name type="common">Brown dog tick</name>
    <name type="synonym">Ixodes sanguineus</name>
    <dbReference type="NCBI Taxonomy" id="34632"/>
    <lineage>
        <taxon>Eukaryota</taxon>
        <taxon>Metazoa</taxon>
        <taxon>Ecdysozoa</taxon>
        <taxon>Arthropoda</taxon>
        <taxon>Chelicerata</taxon>
        <taxon>Arachnida</taxon>
        <taxon>Acari</taxon>
        <taxon>Parasitiformes</taxon>
        <taxon>Ixodida</taxon>
        <taxon>Ixodoidea</taxon>
        <taxon>Ixodidae</taxon>
        <taxon>Rhipicephalinae</taxon>
        <taxon>Rhipicephalus</taxon>
        <taxon>Rhipicephalus</taxon>
    </lineage>
</organism>
<dbReference type="Proteomes" id="UP000821837">
    <property type="component" value="Unassembled WGS sequence"/>
</dbReference>
<reference evidence="1" key="1">
    <citation type="journal article" date="2020" name="Cell">
        <title>Large-Scale Comparative Analyses of Tick Genomes Elucidate Their Genetic Diversity and Vector Capacities.</title>
        <authorList>
            <consortium name="Tick Genome and Microbiome Consortium (TIGMIC)"/>
            <person name="Jia N."/>
            <person name="Wang J."/>
            <person name="Shi W."/>
            <person name="Du L."/>
            <person name="Sun Y."/>
            <person name="Zhan W."/>
            <person name="Jiang J.F."/>
            <person name="Wang Q."/>
            <person name="Zhang B."/>
            <person name="Ji P."/>
            <person name="Bell-Sakyi L."/>
            <person name="Cui X.M."/>
            <person name="Yuan T.T."/>
            <person name="Jiang B.G."/>
            <person name="Yang W.F."/>
            <person name="Lam T.T."/>
            <person name="Chang Q.C."/>
            <person name="Ding S.J."/>
            <person name="Wang X.J."/>
            <person name="Zhu J.G."/>
            <person name="Ruan X.D."/>
            <person name="Zhao L."/>
            <person name="Wei J.T."/>
            <person name="Ye R.Z."/>
            <person name="Que T.C."/>
            <person name="Du C.H."/>
            <person name="Zhou Y.H."/>
            <person name="Cheng J.X."/>
            <person name="Dai P.F."/>
            <person name="Guo W.B."/>
            <person name="Han X.H."/>
            <person name="Huang E.J."/>
            <person name="Li L.F."/>
            <person name="Wei W."/>
            <person name="Gao Y.C."/>
            <person name="Liu J.Z."/>
            <person name="Shao H.Z."/>
            <person name="Wang X."/>
            <person name="Wang C.C."/>
            <person name="Yang T.C."/>
            <person name="Huo Q.B."/>
            <person name="Li W."/>
            <person name="Chen H.Y."/>
            <person name="Chen S.E."/>
            <person name="Zhou L.G."/>
            <person name="Ni X.B."/>
            <person name="Tian J.H."/>
            <person name="Sheng Y."/>
            <person name="Liu T."/>
            <person name="Pan Y.S."/>
            <person name="Xia L.Y."/>
            <person name="Li J."/>
            <person name="Zhao F."/>
            <person name="Cao W.C."/>
        </authorList>
    </citation>
    <scope>NUCLEOTIDE SEQUENCE</scope>
    <source>
        <strain evidence="1">Rsan-2018</strain>
    </source>
</reference>
<sequence length="200" mass="21910">MTRQLSSSHCDAEADPGSANKLWPTVWLVPAKRASTSLTLQTSTQLQNFSRHRIPVLGCFHTHVQHHEKQAHDTLYVTAYGTPLLALKAIQQFALQIDSAFLTCRLATPLSSLLPAGVPPWFEHLAGGALGRVKDYVHRVKRAAGYRASVRQAASNVARELGRLENDGVIVDNTDDFAVQCDPAPAEAQLQWPAAQDCHL</sequence>
<accession>A0A9D4Q775</accession>
<dbReference type="AlphaFoldDB" id="A0A9D4Q775"/>